<keyword evidence="1" id="KW-0646">Protease inhibitor</keyword>
<proteinExistence type="predicted"/>
<comment type="caution">
    <text evidence="6">The sequence shown here is derived from an EMBL/GenBank/DDBJ whole genome shotgun (WGS) entry which is preliminary data.</text>
</comment>
<dbReference type="PRINTS" id="PR00759">
    <property type="entry name" value="BASICPTASE"/>
</dbReference>
<evidence type="ECO:0000256" key="3">
    <source>
        <dbReference type="SAM" id="SignalP"/>
    </source>
</evidence>
<evidence type="ECO:0000313" key="7">
    <source>
        <dbReference type="Proteomes" id="UP001374579"/>
    </source>
</evidence>
<dbReference type="Pfam" id="PF00014">
    <property type="entry name" value="Kunitz_BPTI"/>
    <property type="match status" value="1"/>
</dbReference>
<keyword evidence="3" id="KW-0732">Signal</keyword>
<evidence type="ECO:0000256" key="1">
    <source>
        <dbReference type="ARBA" id="ARBA00022690"/>
    </source>
</evidence>
<dbReference type="InterPro" id="IPR020901">
    <property type="entry name" value="Prtase_inh_Kunz-CS"/>
</dbReference>
<evidence type="ECO:0000256" key="2">
    <source>
        <dbReference type="ARBA" id="ARBA00023157"/>
    </source>
</evidence>
<feature type="domain" description="BPTI/Kunitz inhibitor" evidence="4">
    <location>
        <begin position="59"/>
        <end position="109"/>
    </location>
</feature>
<dbReference type="CDD" id="cd00109">
    <property type="entry name" value="Kunitz-type"/>
    <property type="match status" value="1"/>
</dbReference>
<dbReference type="PANTHER" id="PTHR46751:SF1">
    <property type="entry name" value="WAP FOUR-DISULFIDE CORE DOMAIN PROTEIN 6A"/>
    <property type="match status" value="1"/>
</dbReference>
<dbReference type="AlphaFoldDB" id="A0AAN9AL88"/>
<dbReference type="PANTHER" id="PTHR46751">
    <property type="entry name" value="EPPIN"/>
    <property type="match status" value="1"/>
</dbReference>
<feature type="chain" id="PRO_5042834633" description="BPTI/Kunitz inhibitor domain-containing protein" evidence="3">
    <location>
        <begin position="18"/>
        <end position="161"/>
    </location>
</feature>
<evidence type="ECO:0000313" key="6">
    <source>
        <dbReference type="EMBL" id="KAK7089038.1"/>
    </source>
</evidence>
<keyword evidence="7" id="KW-1185">Reference proteome</keyword>
<dbReference type="EMBL" id="JBAMIC010003187">
    <property type="protein sequence ID" value="KAK7089038.1"/>
    <property type="molecule type" value="Genomic_DNA"/>
</dbReference>
<feature type="signal peptide" evidence="3">
    <location>
        <begin position="1"/>
        <end position="17"/>
    </location>
</feature>
<dbReference type="FunFam" id="4.10.410.10:FF:000021">
    <property type="entry name" value="Serine protease inhibitor, putative"/>
    <property type="match status" value="1"/>
</dbReference>
<dbReference type="PROSITE" id="PS50279">
    <property type="entry name" value="BPTI_KUNITZ_2"/>
    <property type="match status" value="1"/>
</dbReference>
<dbReference type="Gene3D" id="4.10.410.10">
    <property type="entry name" value="Pancreatic trypsin inhibitor Kunitz domain"/>
    <property type="match status" value="1"/>
</dbReference>
<dbReference type="SUPFAM" id="SSF57362">
    <property type="entry name" value="BPTI-like"/>
    <property type="match status" value="1"/>
</dbReference>
<sequence>MLFICLVLALVAGGGLAQLSSIGLPTTGGTCASTLCLVGTMCVEGPTGATCLNNTVAKCLQPKQSGMCLAYFPRWYFDTNSRKCKAFVYGGCGGNDNRFDTKKQCNKACRKLKCPTVVSGQTCEKNHECSRKVGGRPQMCSQGQACCRTPCGRKCRVPVLE</sequence>
<dbReference type="GO" id="GO:0005576">
    <property type="term" value="C:extracellular region"/>
    <property type="evidence" value="ECO:0007669"/>
    <property type="project" value="InterPro"/>
</dbReference>
<evidence type="ECO:0000259" key="5">
    <source>
        <dbReference type="PROSITE" id="PS51390"/>
    </source>
</evidence>
<dbReference type="InterPro" id="IPR002223">
    <property type="entry name" value="Kunitz_BPTI"/>
</dbReference>
<feature type="domain" description="WAP" evidence="5">
    <location>
        <begin position="107"/>
        <end position="159"/>
    </location>
</feature>
<dbReference type="PROSITE" id="PS51390">
    <property type="entry name" value="WAP"/>
    <property type="match status" value="1"/>
</dbReference>
<keyword evidence="2" id="KW-1015">Disulfide bond</keyword>
<evidence type="ECO:0000259" key="4">
    <source>
        <dbReference type="PROSITE" id="PS50279"/>
    </source>
</evidence>
<dbReference type="Proteomes" id="UP001374579">
    <property type="component" value="Unassembled WGS sequence"/>
</dbReference>
<dbReference type="SMART" id="SM00131">
    <property type="entry name" value="KU"/>
    <property type="match status" value="1"/>
</dbReference>
<dbReference type="PROSITE" id="PS00280">
    <property type="entry name" value="BPTI_KUNITZ_1"/>
    <property type="match status" value="1"/>
</dbReference>
<protein>
    <recommendedName>
        <fullName evidence="8">BPTI/Kunitz inhibitor domain-containing protein</fullName>
    </recommendedName>
</protein>
<dbReference type="GO" id="GO:0004867">
    <property type="term" value="F:serine-type endopeptidase inhibitor activity"/>
    <property type="evidence" value="ECO:0007669"/>
    <property type="project" value="InterPro"/>
</dbReference>
<name>A0AAN9AL88_9CAEN</name>
<evidence type="ECO:0008006" key="8">
    <source>
        <dbReference type="Google" id="ProtNLM"/>
    </source>
</evidence>
<accession>A0AAN9AL88</accession>
<gene>
    <name evidence="6" type="ORF">V1264_024737</name>
</gene>
<reference evidence="6 7" key="1">
    <citation type="submission" date="2024-02" db="EMBL/GenBank/DDBJ databases">
        <title>Chromosome-scale genome assembly of the rough periwinkle Littorina saxatilis.</title>
        <authorList>
            <person name="De Jode A."/>
            <person name="Faria R."/>
            <person name="Formenti G."/>
            <person name="Sims Y."/>
            <person name="Smith T.P."/>
            <person name="Tracey A."/>
            <person name="Wood J.M.D."/>
            <person name="Zagrodzka Z.B."/>
            <person name="Johannesson K."/>
            <person name="Butlin R.K."/>
            <person name="Leder E.H."/>
        </authorList>
    </citation>
    <scope>NUCLEOTIDE SEQUENCE [LARGE SCALE GENOMIC DNA]</scope>
    <source>
        <strain evidence="6">Snail1</strain>
        <tissue evidence="6">Muscle</tissue>
    </source>
</reference>
<organism evidence="6 7">
    <name type="scientific">Littorina saxatilis</name>
    <dbReference type="NCBI Taxonomy" id="31220"/>
    <lineage>
        <taxon>Eukaryota</taxon>
        <taxon>Metazoa</taxon>
        <taxon>Spiralia</taxon>
        <taxon>Lophotrochozoa</taxon>
        <taxon>Mollusca</taxon>
        <taxon>Gastropoda</taxon>
        <taxon>Caenogastropoda</taxon>
        <taxon>Littorinimorpha</taxon>
        <taxon>Littorinoidea</taxon>
        <taxon>Littorinidae</taxon>
        <taxon>Littorina</taxon>
    </lineage>
</organism>
<dbReference type="InterPro" id="IPR008197">
    <property type="entry name" value="WAP_dom"/>
</dbReference>
<dbReference type="InterPro" id="IPR051388">
    <property type="entry name" value="Serpin_venom_toxin"/>
</dbReference>
<dbReference type="InterPro" id="IPR036880">
    <property type="entry name" value="Kunitz_BPTI_sf"/>
</dbReference>